<reference evidence="1" key="1">
    <citation type="submission" date="2020-05" db="EMBL/GenBank/DDBJ databases">
        <authorList>
            <person name="Chiriac C."/>
            <person name="Salcher M."/>
            <person name="Ghai R."/>
            <person name="Kavagutti S V."/>
        </authorList>
    </citation>
    <scope>NUCLEOTIDE SEQUENCE</scope>
</reference>
<dbReference type="EMBL" id="LR798242">
    <property type="protein sequence ID" value="CAB5214158.1"/>
    <property type="molecule type" value="Genomic_DNA"/>
</dbReference>
<evidence type="ECO:0000313" key="1">
    <source>
        <dbReference type="EMBL" id="CAB5214158.1"/>
    </source>
</evidence>
<dbReference type="SUPFAM" id="SSF53448">
    <property type="entry name" value="Nucleotide-diphospho-sugar transferases"/>
    <property type="match status" value="1"/>
</dbReference>
<protein>
    <submittedName>
        <fullName evidence="1">Glyco_tranf_GTA_type domain containing protein</fullName>
    </submittedName>
</protein>
<accession>A0A6J7WFT0</accession>
<gene>
    <name evidence="1" type="ORF">UFOVP185_25</name>
</gene>
<sequence length="180" mass="20959">MFINIITPCSRPENLEEIYKSINIPIQNYRWIVVFDKDNLPTDLPPTVEPHLHRHPDSKVGNAQRNYGLDLVDTGWILFLDDDTILHPHFWKNIKDLNDDLIHFGQQDKDGNLRLTGARLMVEHTDVGCYLINKNIVKDHKFPLKVYQSDGIFAMLVQEETTSIKYIPKVLSVYNALKYE</sequence>
<name>A0A6J7WFT0_9CAUD</name>
<proteinExistence type="predicted"/>
<dbReference type="InterPro" id="IPR029044">
    <property type="entry name" value="Nucleotide-diphossugar_trans"/>
</dbReference>
<dbReference type="CDD" id="cd00761">
    <property type="entry name" value="Glyco_tranf_GTA_type"/>
    <property type="match status" value="1"/>
</dbReference>
<organism evidence="1">
    <name type="scientific">uncultured Caudovirales phage</name>
    <dbReference type="NCBI Taxonomy" id="2100421"/>
    <lineage>
        <taxon>Viruses</taxon>
        <taxon>Duplodnaviria</taxon>
        <taxon>Heunggongvirae</taxon>
        <taxon>Uroviricota</taxon>
        <taxon>Caudoviricetes</taxon>
        <taxon>Peduoviridae</taxon>
        <taxon>Maltschvirus</taxon>
        <taxon>Maltschvirus maltsch</taxon>
    </lineage>
</organism>
<dbReference type="Gene3D" id="3.90.550.10">
    <property type="entry name" value="Spore Coat Polysaccharide Biosynthesis Protein SpsA, Chain A"/>
    <property type="match status" value="1"/>
</dbReference>